<dbReference type="KEGG" id="theu:HPC62_18965"/>
<organism evidence="1 2">
    <name type="scientific">Thermoleptolyngbya sichuanensis A183</name>
    <dbReference type="NCBI Taxonomy" id="2737172"/>
    <lineage>
        <taxon>Bacteria</taxon>
        <taxon>Bacillati</taxon>
        <taxon>Cyanobacteriota</taxon>
        <taxon>Cyanophyceae</taxon>
        <taxon>Oculatellales</taxon>
        <taxon>Oculatellaceae</taxon>
        <taxon>Thermoleptolyngbya</taxon>
        <taxon>Thermoleptolyngbya sichuanensis</taxon>
    </lineage>
</organism>
<dbReference type="EMBL" id="CP053661">
    <property type="protein sequence ID" value="QKD83997.1"/>
    <property type="molecule type" value="Genomic_DNA"/>
</dbReference>
<dbReference type="RefSeq" id="WP_172358068.1">
    <property type="nucleotide sequence ID" value="NZ_CP053661.1"/>
</dbReference>
<protein>
    <submittedName>
        <fullName evidence="1">CO2 hydration protein</fullName>
    </submittedName>
</protein>
<accession>A0A6M8BGJ5</accession>
<dbReference type="NCBIfam" id="TIGR01964">
    <property type="entry name" value="chpXY"/>
    <property type="match status" value="1"/>
</dbReference>
<proteinExistence type="predicted"/>
<reference evidence="1 2" key="1">
    <citation type="submission" date="2020-05" db="EMBL/GenBank/DDBJ databases">
        <title>Complete genome sequence of of a novel Thermoleptolyngbya strain isolated from hot springs of Ganzi, Sichuan China.</title>
        <authorList>
            <person name="Tang J."/>
            <person name="Daroch M."/>
            <person name="Li L."/>
            <person name="Waleron K."/>
            <person name="Waleron M."/>
            <person name="Waleron M."/>
        </authorList>
    </citation>
    <scope>NUCLEOTIDE SEQUENCE [LARGE SCALE GENOMIC DNA]</scope>
    <source>
        <strain evidence="1 2">PKUAC-SCTA183</strain>
    </source>
</reference>
<dbReference type="Pfam" id="PF10216">
    <property type="entry name" value="ChpXY"/>
    <property type="match status" value="1"/>
</dbReference>
<evidence type="ECO:0000313" key="2">
    <source>
        <dbReference type="Proteomes" id="UP000505210"/>
    </source>
</evidence>
<evidence type="ECO:0000313" key="1">
    <source>
        <dbReference type="EMBL" id="QKD83997.1"/>
    </source>
</evidence>
<gene>
    <name evidence="1" type="ORF">HPC62_18965</name>
</gene>
<sequence>MLTAPPPAAHPLAYIVDRIESGGALLPDTPENVVEVVGILKSYGVVLDAYWRNLIYISEHQFLVLFPFFKYFNGEITTAKLLRHWWHDRINYEFAEYCMKGMFWHGGGGLDAFLDTPEFVNLAKTAIRAKVKSNPLMSGLNQIFPDFLVEQVRQLCYYSGLGQFWRVMSPMFLTLSDRYDRGEIQTIADVVAHVKQGLVDAAALPITYAVNIDGKSYDLLPASAGLTFLPDTALPYVEAVFLRSFPFFGTVSYNAQAHQISANQADFNYGALFADPLPIGGGGIPPTLLMQDMRHFLPDYLHKIYQQGLRGEDDLRVKICLSFQKSMFCVTTAAILGTLPHPLDTTDLAQQQSNRAYLEAWVERLSPSRLPRVQEYFSLD</sequence>
<dbReference type="Proteomes" id="UP000505210">
    <property type="component" value="Chromosome"/>
</dbReference>
<name>A0A6M8BGJ5_9CYAN</name>
<dbReference type="AlphaFoldDB" id="A0A6M8BGJ5"/>
<dbReference type="InterPro" id="IPR010220">
    <property type="entry name" value="CO2_hydration"/>
</dbReference>
<keyword evidence="2" id="KW-1185">Reference proteome</keyword>